<dbReference type="AlphaFoldDB" id="A0ABD1IP86"/>
<sequence>MMRNHKIPTGLPQQNFSMHVTVPVTNPNAMSYNPGAASLGSQALAAATASLSDSGMLSPPQASLHRNVVSGGGPQRPPSTGSAGAMLAAPDLSMPNGLVSSPADAHWLCGVTTLHFSPTRFLSPAGHCLGSNSSLPGGIGSVLSGMPTCEGTVALVAAGGAVARSALSVVKRRPLCTYLRLSQALTTGCEEEEEEEGKRGGGGGGGGPLSKQAGEGHCLTLAAWAIACHSALAAPSPPYQAQTWHAFASPTPHHTSVVCVVPRQECREVLWITDRAQGAVVRIQALILAELRHFWPGSGLDLACSRCFV</sequence>
<name>A0ABD1IP86_9TELE</name>
<keyword evidence="3" id="KW-1185">Reference proteome</keyword>
<organism evidence="2 3">
    <name type="scientific">Coilia grayii</name>
    <name type="common">Gray's grenadier anchovy</name>
    <dbReference type="NCBI Taxonomy" id="363190"/>
    <lineage>
        <taxon>Eukaryota</taxon>
        <taxon>Metazoa</taxon>
        <taxon>Chordata</taxon>
        <taxon>Craniata</taxon>
        <taxon>Vertebrata</taxon>
        <taxon>Euteleostomi</taxon>
        <taxon>Actinopterygii</taxon>
        <taxon>Neopterygii</taxon>
        <taxon>Teleostei</taxon>
        <taxon>Clupei</taxon>
        <taxon>Clupeiformes</taxon>
        <taxon>Clupeoidei</taxon>
        <taxon>Engraulidae</taxon>
        <taxon>Coilinae</taxon>
        <taxon>Coilia</taxon>
    </lineage>
</organism>
<evidence type="ECO:0000313" key="3">
    <source>
        <dbReference type="Proteomes" id="UP001591681"/>
    </source>
</evidence>
<comment type="caution">
    <text evidence="2">The sequence shown here is derived from an EMBL/GenBank/DDBJ whole genome shotgun (WGS) entry which is preliminary data.</text>
</comment>
<dbReference type="Proteomes" id="UP001591681">
    <property type="component" value="Unassembled WGS sequence"/>
</dbReference>
<gene>
    <name evidence="2" type="ORF">ACEWY4_027752</name>
</gene>
<evidence type="ECO:0000313" key="2">
    <source>
        <dbReference type="EMBL" id="KAL2076654.1"/>
    </source>
</evidence>
<protein>
    <submittedName>
        <fullName evidence="2">Uncharacterized protein</fullName>
    </submittedName>
</protein>
<reference evidence="2 3" key="1">
    <citation type="submission" date="2024-09" db="EMBL/GenBank/DDBJ databases">
        <title>A chromosome-level genome assembly of Gray's grenadier anchovy, Coilia grayii.</title>
        <authorList>
            <person name="Fu Z."/>
        </authorList>
    </citation>
    <scope>NUCLEOTIDE SEQUENCE [LARGE SCALE GENOMIC DNA]</scope>
    <source>
        <strain evidence="2">G4</strain>
        <tissue evidence="2">Muscle</tissue>
    </source>
</reference>
<feature type="region of interest" description="Disordered" evidence="1">
    <location>
        <begin position="189"/>
        <end position="209"/>
    </location>
</feature>
<feature type="region of interest" description="Disordered" evidence="1">
    <location>
        <begin position="55"/>
        <end position="85"/>
    </location>
</feature>
<dbReference type="EMBL" id="JBHFQA010000152">
    <property type="protein sequence ID" value="KAL2076654.1"/>
    <property type="molecule type" value="Genomic_DNA"/>
</dbReference>
<accession>A0ABD1IP86</accession>
<proteinExistence type="predicted"/>
<evidence type="ECO:0000256" key="1">
    <source>
        <dbReference type="SAM" id="MobiDB-lite"/>
    </source>
</evidence>